<dbReference type="Proteomes" id="UP000006694">
    <property type="component" value="Chromosome"/>
</dbReference>
<gene>
    <name evidence="1" type="ordered locus">Fjoh_3457</name>
</gene>
<accession>A5FEA0</accession>
<proteinExistence type="predicted"/>
<reference evidence="1 2" key="1">
    <citation type="journal article" date="2009" name="Appl. Environ. Microbiol.">
        <title>Novel features of the polysaccharide-digesting gliding bacterium Flavobacterium johnsoniae as revealed by genome sequence analysis.</title>
        <authorList>
            <person name="McBride M.J."/>
            <person name="Xie G."/>
            <person name="Martens E.C."/>
            <person name="Lapidus A."/>
            <person name="Henrissat B."/>
            <person name="Rhodes R.G."/>
            <person name="Goltsman E."/>
            <person name="Wang W."/>
            <person name="Xu J."/>
            <person name="Hunnicutt D.W."/>
            <person name="Staroscik A.M."/>
            <person name="Hoover T.R."/>
            <person name="Cheng Y.Q."/>
            <person name="Stein J.L."/>
        </authorList>
    </citation>
    <scope>NUCLEOTIDE SEQUENCE [LARGE SCALE GENOMIC DNA]</scope>
    <source>
        <strain evidence="2">ATCC 17061 / DSM 2064 / JCM 8514 / BCRC 14874 / CCUG 350202 / NBRC 14942 / NCIMB 11054 / UW101</strain>
    </source>
</reference>
<dbReference type="GeneID" id="31766365"/>
<dbReference type="RefSeq" id="WP_012025440.1">
    <property type="nucleotide sequence ID" value="NC_009441.1"/>
</dbReference>
<evidence type="ECO:0000313" key="1">
    <source>
        <dbReference type="EMBL" id="ABQ06471.1"/>
    </source>
</evidence>
<keyword evidence="2" id="KW-1185">Reference proteome</keyword>
<dbReference type="STRING" id="376686.Fjoh_3457"/>
<dbReference type="EMBL" id="CP000685">
    <property type="protein sequence ID" value="ABQ06471.1"/>
    <property type="molecule type" value="Genomic_DNA"/>
</dbReference>
<dbReference type="AlphaFoldDB" id="A5FEA0"/>
<name>A5FEA0_FLAJ1</name>
<dbReference type="eggNOG" id="ENOG50332TS">
    <property type="taxonomic scope" value="Bacteria"/>
</dbReference>
<evidence type="ECO:0000313" key="2">
    <source>
        <dbReference type="Proteomes" id="UP000006694"/>
    </source>
</evidence>
<organism evidence="1 2">
    <name type="scientific">Flavobacterium johnsoniae (strain ATCC 17061 / DSM 2064 / JCM 8514 / BCRC 14874 / CCUG 350202 / NBRC 14942 / NCIMB 11054 / UW101)</name>
    <name type="common">Cytophaga johnsonae</name>
    <dbReference type="NCBI Taxonomy" id="376686"/>
    <lineage>
        <taxon>Bacteria</taxon>
        <taxon>Pseudomonadati</taxon>
        <taxon>Bacteroidota</taxon>
        <taxon>Flavobacteriia</taxon>
        <taxon>Flavobacteriales</taxon>
        <taxon>Flavobacteriaceae</taxon>
        <taxon>Flavobacterium</taxon>
    </lineage>
</organism>
<dbReference type="OrthoDB" id="707631at2"/>
<dbReference type="KEGG" id="fjo:Fjoh_3457"/>
<dbReference type="HOGENOM" id="CLU_083023_1_0_10"/>
<protein>
    <submittedName>
        <fullName evidence="1">Uncharacterized protein</fullName>
    </submittedName>
</protein>
<sequence length="207" mass="25113">MERFQDENKWLGSFANEIFVKCPKCDSKSIIRLGNTEEYQKEYYKGYIYIPIFECKSCFFKVDEPVYQYIAYGSPYCNNCFEQYEFESPVLKEEPEMYKAKCPHCRFQEEWEPKIKYILKNQIINDGLRRDQWYNLPIWFQKEVNGNLFWAYNLDHIDYLERYIKADLRERNNDGSGNGTMVSRLPQFVKAAKNREKLLKILKKWKE</sequence>